<evidence type="ECO:0008006" key="5">
    <source>
        <dbReference type="Google" id="ProtNLM"/>
    </source>
</evidence>
<keyword evidence="4" id="KW-1185">Reference proteome</keyword>
<proteinExistence type="predicted"/>
<accession>A0A4R6UTC4</accession>
<evidence type="ECO:0000313" key="4">
    <source>
        <dbReference type="Proteomes" id="UP000295375"/>
    </source>
</evidence>
<evidence type="ECO:0000313" key="3">
    <source>
        <dbReference type="EMBL" id="TDQ50411.1"/>
    </source>
</evidence>
<gene>
    <name evidence="3" type="ORF">EV696_10292</name>
</gene>
<sequence length="97" mass="10455">MKQLLTIVLLTAVTMGCASTVSESAKVGTNKANTEATTPGKSVAELDKVKCTNEQKTGTRLKSKICMTDRERQAAREQAQQAVSDHMRKSSLEGAQQ</sequence>
<keyword evidence="2" id="KW-0732">Signal</keyword>
<feature type="signal peptide" evidence="2">
    <location>
        <begin position="1"/>
        <end position="18"/>
    </location>
</feature>
<dbReference type="EMBL" id="SNYM01000002">
    <property type="protein sequence ID" value="TDQ50411.1"/>
    <property type="molecule type" value="Genomic_DNA"/>
</dbReference>
<dbReference type="RefSeq" id="WP_133587551.1">
    <property type="nucleotide sequence ID" value="NZ_CP037953.1"/>
</dbReference>
<evidence type="ECO:0000256" key="1">
    <source>
        <dbReference type="SAM" id="MobiDB-lite"/>
    </source>
</evidence>
<comment type="caution">
    <text evidence="3">The sequence shown here is derived from an EMBL/GenBank/DDBJ whole genome shotgun (WGS) entry which is preliminary data.</text>
</comment>
<organism evidence="3 4">
    <name type="scientific">Permianibacter aggregans</name>
    <dbReference type="NCBI Taxonomy" id="1510150"/>
    <lineage>
        <taxon>Bacteria</taxon>
        <taxon>Pseudomonadati</taxon>
        <taxon>Pseudomonadota</taxon>
        <taxon>Gammaproteobacteria</taxon>
        <taxon>Pseudomonadales</taxon>
        <taxon>Pseudomonadaceae</taxon>
        <taxon>Permianibacter</taxon>
    </lineage>
</organism>
<dbReference type="PROSITE" id="PS51257">
    <property type="entry name" value="PROKAR_LIPOPROTEIN"/>
    <property type="match status" value="1"/>
</dbReference>
<feature type="chain" id="PRO_5020946720" description="PsiF repeat-containing protein" evidence="2">
    <location>
        <begin position="19"/>
        <end position="97"/>
    </location>
</feature>
<dbReference type="AlphaFoldDB" id="A0A4R6UTC4"/>
<dbReference type="Proteomes" id="UP000295375">
    <property type="component" value="Unassembled WGS sequence"/>
</dbReference>
<reference evidence="3 4" key="1">
    <citation type="submission" date="2019-03" db="EMBL/GenBank/DDBJ databases">
        <title>Genomic Encyclopedia of Type Strains, Phase IV (KMG-IV): sequencing the most valuable type-strain genomes for metagenomic binning, comparative biology and taxonomic classification.</title>
        <authorList>
            <person name="Goeker M."/>
        </authorList>
    </citation>
    <scope>NUCLEOTIDE SEQUENCE [LARGE SCALE GENOMIC DNA]</scope>
    <source>
        <strain evidence="3 4">DSM 103792</strain>
    </source>
</reference>
<protein>
    <recommendedName>
        <fullName evidence="5">PsiF repeat-containing protein</fullName>
    </recommendedName>
</protein>
<evidence type="ECO:0000256" key="2">
    <source>
        <dbReference type="SAM" id="SignalP"/>
    </source>
</evidence>
<feature type="region of interest" description="Disordered" evidence="1">
    <location>
        <begin position="69"/>
        <end position="97"/>
    </location>
</feature>
<name>A0A4R6UTC4_9GAMM</name>